<dbReference type="Proteomes" id="UP000534870">
    <property type="component" value="Unassembled WGS sequence"/>
</dbReference>
<sequence>QRAPGNWIHGATMLVAGQPCTAWQTADTDGQASEVCYSDDGVMLQATRNGHVMVRAETVRRAAQPDAVFAIPAGLRDLPAAHP</sequence>
<evidence type="ECO:0000313" key="2">
    <source>
        <dbReference type="Proteomes" id="UP000534870"/>
    </source>
</evidence>
<comment type="caution">
    <text evidence="1">The sequence shown here is derived from an EMBL/GenBank/DDBJ whole genome shotgun (WGS) entry which is preliminary data.</text>
</comment>
<protein>
    <submittedName>
        <fullName evidence="1">Uncharacterized protein</fullName>
    </submittedName>
</protein>
<organism evidence="1 2">
    <name type="scientific">Nguyenibacter vanlangensis</name>
    <dbReference type="NCBI Taxonomy" id="1216886"/>
    <lineage>
        <taxon>Bacteria</taxon>
        <taxon>Pseudomonadati</taxon>
        <taxon>Pseudomonadota</taxon>
        <taxon>Alphaproteobacteria</taxon>
        <taxon>Acetobacterales</taxon>
        <taxon>Acetobacteraceae</taxon>
        <taxon>Nguyenibacter</taxon>
    </lineage>
</organism>
<name>A0A7Y7M9D1_9PROT</name>
<dbReference type="EMBL" id="JABXXP010001258">
    <property type="protein sequence ID" value="NVN13871.1"/>
    <property type="molecule type" value="Genomic_DNA"/>
</dbReference>
<dbReference type="AlphaFoldDB" id="A0A7Y7M9D1"/>
<feature type="non-terminal residue" evidence="1">
    <location>
        <position position="1"/>
    </location>
</feature>
<reference evidence="1 2" key="1">
    <citation type="submission" date="2020-06" db="EMBL/GenBank/DDBJ databases">
        <title>Description of novel acetic acid bacteria.</title>
        <authorList>
            <person name="Sombolestani A."/>
        </authorList>
    </citation>
    <scope>NUCLEOTIDE SEQUENCE [LARGE SCALE GENOMIC DNA]</scope>
    <source>
        <strain evidence="1 2">LMG 31431</strain>
    </source>
</reference>
<evidence type="ECO:0000313" key="1">
    <source>
        <dbReference type="EMBL" id="NVN13871.1"/>
    </source>
</evidence>
<accession>A0A7Y7M9D1</accession>
<proteinExistence type="predicted"/>
<gene>
    <name evidence="1" type="ORF">HUK84_22470</name>
</gene>